<evidence type="ECO:0000313" key="3">
    <source>
        <dbReference type="EMBL" id="KJL32658.1"/>
    </source>
</evidence>
<dbReference type="InterPro" id="IPR025403">
    <property type="entry name" value="TgpA-like_C"/>
</dbReference>
<evidence type="ECO:0000313" key="4">
    <source>
        <dbReference type="Proteomes" id="UP000033740"/>
    </source>
</evidence>
<dbReference type="Proteomes" id="UP000033740">
    <property type="component" value="Unassembled WGS sequence"/>
</dbReference>
<dbReference type="RefSeq" id="WP_052680236.1">
    <property type="nucleotide sequence ID" value="NZ_JYIX01000036.1"/>
</dbReference>
<feature type="transmembrane region" description="Helical" evidence="1">
    <location>
        <begin position="12"/>
        <end position="33"/>
    </location>
</feature>
<gene>
    <name evidence="3" type="ORF">RS86_02439</name>
</gene>
<dbReference type="PATRIC" id="fig|582680.6.peg.2502"/>
<accession>A0A0F0LHM5</accession>
<feature type="transmembrane region" description="Helical" evidence="1">
    <location>
        <begin position="73"/>
        <end position="98"/>
    </location>
</feature>
<organism evidence="3 4">
    <name type="scientific">Microbacterium azadirachtae</name>
    <dbReference type="NCBI Taxonomy" id="582680"/>
    <lineage>
        <taxon>Bacteria</taxon>
        <taxon>Bacillati</taxon>
        <taxon>Actinomycetota</taxon>
        <taxon>Actinomycetes</taxon>
        <taxon>Micrococcales</taxon>
        <taxon>Microbacteriaceae</taxon>
        <taxon>Microbacterium</taxon>
    </lineage>
</organism>
<dbReference type="STRING" id="582680.RS86_02439"/>
<dbReference type="AlphaFoldDB" id="A0A0F0LHM5"/>
<reference evidence="3 4" key="1">
    <citation type="submission" date="2015-02" db="EMBL/GenBank/DDBJ databases">
        <title>Draft genome sequences of ten Microbacterium spp. with emphasis on heavy metal contaminated environments.</title>
        <authorList>
            <person name="Corretto E."/>
        </authorList>
    </citation>
    <scope>NUCLEOTIDE SEQUENCE [LARGE SCALE GENOMIC DNA]</scope>
    <source>
        <strain evidence="3 4">ARN176</strain>
    </source>
</reference>
<proteinExistence type="predicted"/>
<evidence type="ECO:0000259" key="2">
    <source>
        <dbReference type="Pfam" id="PF13559"/>
    </source>
</evidence>
<protein>
    <recommendedName>
        <fullName evidence="2">Protein-glutamine gamma-glutamyltransferase-like C-terminal domain-containing protein</fullName>
    </recommendedName>
</protein>
<keyword evidence="1" id="KW-1133">Transmembrane helix</keyword>
<name>A0A0F0LHM5_9MICO</name>
<dbReference type="Pfam" id="PF13559">
    <property type="entry name" value="DUF4129"/>
    <property type="match status" value="1"/>
</dbReference>
<keyword evidence="1" id="KW-0472">Membrane</keyword>
<feature type="domain" description="Protein-glutamine gamma-glutamyltransferase-like C-terminal" evidence="2">
    <location>
        <begin position="160"/>
        <end position="228"/>
    </location>
</feature>
<keyword evidence="1" id="KW-0812">Transmembrane</keyword>
<dbReference type="EMBL" id="JYIX01000036">
    <property type="protein sequence ID" value="KJL32658.1"/>
    <property type="molecule type" value="Genomic_DNA"/>
</dbReference>
<evidence type="ECO:0000256" key="1">
    <source>
        <dbReference type="SAM" id="Phobius"/>
    </source>
</evidence>
<sequence length="236" mass="24712">MVRDDPRIRTSPLAGALAGVVLLAALLMAIAALQGVPQFGDIAVELRNPLPTPTSGTQTPGGAPVGQFPDSPILGIIVAVIELVIAACFLALLAWLFWRLVRALWAARPLSREAGGASDAGAGSVAGDESVDAGAIRSATADAQEAIEAHRDPGDAIVAAWVHLEEAASRAGRSRLPSETPGEFALRILRRRPGVDTELETLLGLYESVRFGGVQADESGRATARRCLAIVEEAWR</sequence>
<comment type="caution">
    <text evidence="3">The sequence shown here is derived from an EMBL/GenBank/DDBJ whole genome shotgun (WGS) entry which is preliminary data.</text>
</comment>
<keyword evidence="4" id="KW-1185">Reference proteome</keyword>